<accession>A0A117LUD1</accession>
<dbReference type="SUPFAM" id="SSF55298">
    <property type="entry name" value="YjgF-like"/>
    <property type="match status" value="1"/>
</dbReference>
<proteinExistence type="inferred from homology"/>
<dbReference type="PANTHER" id="PTHR11803">
    <property type="entry name" value="2-IMINOBUTANOATE/2-IMINOPROPANOATE DEAMINASE RIDA"/>
    <property type="match status" value="1"/>
</dbReference>
<dbReference type="EMBL" id="LGGH01000052">
    <property type="protein sequence ID" value="KUK67957.1"/>
    <property type="molecule type" value="Genomic_DNA"/>
</dbReference>
<dbReference type="PANTHER" id="PTHR11803:SF58">
    <property type="entry name" value="PROTEIN HMF1-RELATED"/>
    <property type="match status" value="1"/>
</dbReference>
<dbReference type="FunFam" id="3.30.1330.40:FF:000001">
    <property type="entry name" value="L-PSP family endoribonuclease"/>
    <property type="match status" value="1"/>
</dbReference>
<dbReference type="GO" id="GO:0019239">
    <property type="term" value="F:deaminase activity"/>
    <property type="evidence" value="ECO:0007669"/>
    <property type="project" value="TreeGrafter"/>
</dbReference>
<dbReference type="CDD" id="cd00448">
    <property type="entry name" value="YjgF_YER057c_UK114_family"/>
    <property type="match status" value="1"/>
</dbReference>
<comment type="similarity">
    <text evidence="1">Belongs to the RutC family.</text>
</comment>
<dbReference type="Pfam" id="PF01042">
    <property type="entry name" value="Ribonuc_L-PSP"/>
    <property type="match status" value="1"/>
</dbReference>
<dbReference type="Proteomes" id="UP000054260">
    <property type="component" value="Unassembled WGS sequence"/>
</dbReference>
<comment type="caution">
    <text evidence="2">The sequence shown here is derived from an EMBL/GenBank/DDBJ whole genome shotgun (WGS) entry which is preliminary data.</text>
</comment>
<dbReference type="PATRIC" id="fig|1236046.6.peg.607"/>
<name>A0A117LUD1_9BACT</name>
<dbReference type="InterPro" id="IPR006056">
    <property type="entry name" value="RidA"/>
</dbReference>
<reference evidence="3" key="1">
    <citation type="journal article" date="2015" name="MBio">
        <title>Genome-Resolved Metagenomic Analysis Reveals Roles for Candidate Phyla and Other Microbial Community Members in Biogeochemical Transformations in Oil Reservoirs.</title>
        <authorList>
            <person name="Hu P."/>
            <person name="Tom L."/>
            <person name="Singh A."/>
            <person name="Thomas B.C."/>
            <person name="Baker B.J."/>
            <person name="Piceno Y.M."/>
            <person name="Andersen G.L."/>
            <person name="Banfield J.F."/>
        </authorList>
    </citation>
    <scope>NUCLEOTIDE SEQUENCE [LARGE SCALE GENOMIC DNA]</scope>
</reference>
<evidence type="ECO:0000313" key="3">
    <source>
        <dbReference type="Proteomes" id="UP000054260"/>
    </source>
</evidence>
<dbReference type="InterPro" id="IPR006175">
    <property type="entry name" value="YjgF/YER057c/UK114"/>
</dbReference>
<dbReference type="PROSITE" id="PS01094">
    <property type="entry name" value="UPF0076"/>
    <property type="match status" value="1"/>
</dbReference>
<dbReference type="AlphaFoldDB" id="A0A117LUD1"/>
<dbReference type="InterPro" id="IPR019897">
    <property type="entry name" value="RidA_CS"/>
</dbReference>
<evidence type="ECO:0000313" key="2">
    <source>
        <dbReference type="EMBL" id="KUK67957.1"/>
    </source>
</evidence>
<dbReference type="NCBIfam" id="TIGR00004">
    <property type="entry name" value="Rid family detoxifying hydrolase"/>
    <property type="match status" value="1"/>
</dbReference>
<protein>
    <submittedName>
        <fullName evidence="2">Endoribonuclease L-PSP, putative</fullName>
    </submittedName>
</protein>
<dbReference type="GO" id="GO:0005829">
    <property type="term" value="C:cytosol"/>
    <property type="evidence" value="ECO:0007669"/>
    <property type="project" value="TreeGrafter"/>
</dbReference>
<organism evidence="2 3">
    <name type="scientific">Mesotoga infera</name>
    <dbReference type="NCBI Taxonomy" id="1236046"/>
    <lineage>
        <taxon>Bacteria</taxon>
        <taxon>Thermotogati</taxon>
        <taxon>Thermotogota</taxon>
        <taxon>Thermotogae</taxon>
        <taxon>Kosmotogales</taxon>
        <taxon>Kosmotogaceae</taxon>
        <taxon>Mesotoga</taxon>
    </lineage>
</organism>
<evidence type="ECO:0000256" key="1">
    <source>
        <dbReference type="ARBA" id="ARBA00010552"/>
    </source>
</evidence>
<gene>
    <name evidence="2" type="ORF">XD86_0492</name>
</gene>
<dbReference type="Gene3D" id="3.30.1330.40">
    <property type="entry name" value="RutC-like"/>
    <property type="match status" value="1"/>
</dbReference>
<dbReference type="InterPro" id="IPR035959">
    <property type="entry name" value="RutC-like_sf"/>
</dbReference>
<sequence>MLRVVSTDKAPAAVGPYSQAIAAGGFLFVSGQIPLNPLTGELVTDFEGACKQSLENLFALVAAGGSSVENIVKVNIYVRDMGKFSILNEIYMTYFKEHKPARAVVEVSNLPKNAPVEMEAVAIIP</sequence>